<dbReference type="PANTHER" id="PTHR46969">
    <property type="entry name" value="BIFUNCTIONAL PROTEIN HLDE"/>
    <property type="match status" value="1"/>
</dbReference>
<keyword evidence="5" id="KW-1185">Reference proteome</keyword>
<dbReference type="Proteomes" id="UP000199520">
    <property type="component" value="Unassembled WGS sequence"/>
</dbReference>
<reference evidence="5" key="1">
    <citation type="submission" date="2016-10" db="EMBL/GenBank/DDBJ databases">
        <authorList>
            <person name="Varghese N."/>
            <person name="Submissions S."/>
        </authorList>
    </citation>
    <scope>NUCLEOTIDE SEQUENCE [LARGE SCALE GENOMIC DNA]</scope>
    <source>
        <strain evidence="5">DSM 13327</strain>
    </source>
</reference>
<keyword evidence="2 4" id="KW-0418">Kinase</keyword>
<dbReference type="Gene3D" id="3.40.1190.20">
    <property type="match status" value="1"/>
</dbReference>
<accession>A0A1I4MQW7</accession>
<evidence type="ECO:0000313" key="4">
    <source>
        <dbReference type="EMBL" id="SFM05403.1"/>
    </source>
</evidence>
<dbReference type="FunFam" id="3.40.1190.20:FF:000002">
    <property type="entry name" value="Bifunctional protein HldE"/>
    <property type="match status" value="1"/>
</dbReference>
<dbReference type="PROSITE" id="PS00583">
    <property type="entry name" value="PFKB_KINASES_1"/>
    <property type="match status" value="1"/>
</dbReference>
<evidence type="ECO:0000313" key="5">
    <source>
        <dbReference type="Proteomes" id="UP000199520"/>
    </source>
</evidence>
<keyword evidence="1 4" id="KW-0808">Transferase</keyword>
<dbReference type="GO" id="GO:0005829">
    <property type="term" value="C:cytosol"/>
    <property type="evidence" value="ECO:0007669"/>
    <property type="project" value="TreeGrafter"/>
</dbReference>
<dbReference type="GO" id="GO:0016773">
    <property type="term" value="F:phosphotransferase activity, alcohol group as acceptor"/>
    <property type="evidence" value="ECO:0007669"/>
    <property type="project" value="InterPro"/>
</dbReference>
<dbReference type="InterPro" id="IPR011611">
    <property type="entry name" value="PfkB_dom"/>
</dbReference>
<name>A0A1I4MQW7_9FIRM</name>
<dbReference type="RefSeq" id="WP_090940188.1">
    <property type="nucleotide sequence ID" value="NZ_FOTS01000036.1"/>
</dbReference>
<evidence type="ECO:0000256" key="1">
    <source>
        <dbReference type="ARBA" id="ARBA00022679"/>
    </source>
</evidence>
<sequence length="330" mass="36054">MIRNYKYSKEFVENNINNCTVLIVGDIMLDKYYYGEVRRISPEAPVPITHVLKEKNTLGGAGNVAHNLALLGCKVILAGVVGQDEHRTGLLQLLTSTGISHEGLVLKSGPTTTKLRVIGGHQQMIRLDFEETNHIEQEIEEKLKQYIAAVVSQQVGCVILSDYNKGVCTPSLCQFIIELCTSYEIPIIVDPKGNNWIKYVGASYITPNLKELNDAVHIDVMNEDDEIKRAAQSIRRKYHIQNVVVTRSEKGLSLIGARRSVHIPTLAQEVFDVSGAGDTVIAVLGAAIAGQVDPCDAAYLANMAAGVVVGKVGTYAISREELLATLARDK</sequence>
<dbReference type="InterPro" id="IPR002173">
    <property type="entry name" value="Carboh/pur_kinase_PfkB_CS"/>
</dbReference>
<dbReference type="GO" id="GO:0033786">
    <property type="term" value="F:heptose-1-phosphate adenylyltransferase activity"/>
    <property type="evidence" value="ECO:0007669"/>
    <property type="project" value="TreeGrafter"/>
</dbReference>
<dbReference type="SUPFAM" id="SSF53613">
    <property type="entry name" value="Ribokinase-like"/>
    <property type="match status" value="1"/>
</dbReference>
<dbReference type="PANTHER" id="PTHR46969:SF1">
    <property type="entry name" value="BIFUNCTIONAL PROTEIN HLDE"/>
    <property type="match status" value="1"/>
</dbReference>
<evidence type="ECO:0000259" key="3">
    <source>
        <dbReference type="Pfam" id="PF00294"/>
    </source>
</evidence>
<dbReference type="InterPro" id="IPR029056">
    <property type="entry name" value="Ribokinase-like"/>
</dbReference>
<proteinExistence type="predicted"/>
<dbReference type="OrthoDB" id="9802794at2"/>
<dbReference type="AlphaFoldDB" id="A0A1I4MQW7"/>
<feature type="domain" description="Carbohydrate kinase PfkB" evidence="3">
    <location>
        <begin position="21"/>
        <end position="316"/>
    </location>
</feature>
<dbReference type="Pfam" id="PF00294">
    <property type="entry name" value="PfkB"/>
    <property type="match status" value="1"/>
</dbReference>
<dbReference type="EMBL" id="FOTS01000036">
    <property type="protein sequence ID" value="SFM05403.1"/>
    <property type="molecule type" value="Genomic_DNA"/>
</dbReference>
<protein>
    <submittedName>
        <fullName evidence="4">D-beta-D-heptose 7-phosphate kinase / D-beta-D-heptose 1-phosphate adenosyltransferase</fullName>
    </submittedName>
</protein>
<dbReference type="InterPro" id="IPR011913">
    <property type="entry name" value="RfaE_dom_I"/>
</dbReference>
<dbReference type="CDD" id="cd01172">
    <property type="entry name" value="RfaE_like"/>
    <property type="match status" value="1"/>
</dbReference>
<dbReference type="STRING" id="1123291.SAMN04490355_103636"/>
<organism evidence="4 5">
    <name type="scientific">Pelosinus propionicus DSM 13327</name>
    <dbReference type="NCBI Taxonomy" id="1123291"/>
    <lineage>
        <taxon>Bacteria</taxon>
        <taxon>Bacillati</taxon>
        <taxon>Bacillota</taxon>
        <taxon>Negativicutes</taxon>
        <taxon>Selenomonadales</taxon>
        <taxon>Sporomusaceae</taxon>
        <taxon>Pelosinus</taxon>
    </lineage>
</organism>
<evidence type="ECO:0000256" key="2">
    <source>
        <dbReference type="ARBA" id="ARBA00022777"/>
    </source>
</evidence>
<dbReference type="NCBIfam" id="TIGR02198">
    <property type="entry name" value="rfaE_dom_I"/>
    <property type="match status" value="1"/>
</dbReference>
<dbReference type="GO" id="GO:0033785">
    <property type="term" value="F:heptose 7-phosphate kinase activity"/>
    <property type="evidence" value="ECO:0007669"/>
    <property type="project" value="TreeGrafter"/>
</dbReference>
<gene>
    <name evidence="4" type="ORF">SAMN04490355_103636</name>
</gene>